<evidence type="ECO:0000313" key="2">
    <source>
        <dbReference type="Proteomes" id="UP000515472"/>
    </source>
</evidence>
<evidence type="ECO:0000313" key="1">
    <source>
        <dbReference type="EMBL" id="BCG46681.1"/>
    </source>
</evidence>
<proteinExistence type="predicted"/>
<dbReference type="AlphaFoldDB" id="A0A6S6M4W5"/>
<keyword evidence="2" id="KW-1185">Reference proteome</keyword>
<gene>
    <name evidence="1" type="ORF">GEOBRER4_14310</name>
</gene>
<dbReference type="Proteomes" id="UP000515472">
    <property type="component" value="Chromosome"/>
</dbReference>
<dbReference type="KEGG" id="gbn:GEOBRER4_14310"/>
<organism evidence="1 2">
    <name type="scientific">Citrifermentans bremense</name>
    <dbReference type="NCBI Taxonomy" id="60035"/>
    <lineage>
        <taxon>Bacteria</taxon>
        <taxon>Pseudomonadati</taxon>
        <taxon>Thermodesulfobacteriota</taxon>
        <taxon>Desulfuromonadia</taxon>
        <taxon>Geobacterales</taxon>
        <taxon>Geobacteraceae</taxon>
        <taxon>Citrifermentans</taxon>
    </lineage>
</organism>
<name>A0A6S6M4W5_9BACT</name>
<protein>
    <submittedName>
        <fullName evidence="1">Uncharacterized protein</fullName>
    </submittedName>
</protein>
<reference evidence="1 2" key="1">
    <citation type="submission" date="2020-06" db="EMBL/GenBank/DDBJ databases">
        <title>Interaction of electrochemicaly active bacteria, Geobacter bremensis R4 on different carbon anode.</title>
        <authorList>
            <person name="Meng L."/>
            <person name="Yoshida N."/>
        </authorList>
    </citation>
    <scope>NUCLEOTIDE SEQUENCE [LARGE SCALE GENOMIC DNA]</scope>
    <source>
        <strain evidence="1 2">R4</strain>
    </source>
</reference>
<dbReference type="EMBL" id="AP023213">
    <property type="protein sequence ID" value="BCG46681.1"/>
    <property type="molecule type" value="Genomic_DNA"/>
</dbReference>
<sequence length="149" mass="16396">MKMSWFISLFVAVILLFGPSSSFSSTSGPIGLDIIQKYNLHIVGTSSTQEIFLPQKLSGPNWGLKQSVLKRAGFDLSPYAGSKVLLLRYDLVEKYYQTSNFGTGTYDISLWIVAQGHKAIGAYVTCRWSDGLIPGVFAVNDPGIRLLKN</sequence>
<accession>A0A6S6M4W5</accession>
<dbReference type="RefSeq" id="WP_185244839.1">
    <property type="nucleotide sequence ID" value="NZ_AP023213.1"/>
</dbReference>